<dbReference type="STRING" id="1189619.pgond44_06525"/>
<protein>
    <submittedName>
        <fullName evidence="2">Uncharacterized protein</fullName>
    </submittedName>
</protein>
<dbReference type="InterPro" id="IPR046674">
    <property type="entry name" value="DUF6544"/>
</dbReference>
<comment type="caution">
    <text evidence="2">The sequence shown here is derived from an EMBL/GenBank/DDBJ whole genome shotgun (WGS) entry which is preliminary data.</text>
</comment>
<dbReference type="RefSeq" id="WP_003438690.1">
    <property type="nucleotide sequence ID" value="NZ_APLF01000005.1"/>
</dbReference>
<dbReference type="eggNOG" id="ENOG502ZA6T">
    <property type="taxonomic scope" value="Bacteria"/>
</dbReference>
<sequence length="364" mass="41504">MKFVFSFILLLHTLIHLMGFAKAFQLVEINQLSQSISKPMGILWLITALMFICSAALFLTKQELWFIVAFIAILNSQALIILLWKDAKFGTIINIIVLLVSISAFGNFRFNKMVQKESAQILQNIQVENTPVISENDILHLPEIIQKWIKNSGVIGKEKVISLRLEQIGQMRTKTDSKWMPFTAIQHFNVVNPSFVWTTKVDAMPVLKMVGRDKMYNGEGEMLIKLASLIPVVNEGKNKKINQGVMIRFLAEICWFPSAALNDYMTWETIDATSAKVTLTADGQKVSGVFSFSDKGDLVSFEAKRYYGSETNSKLEKWHIEVVSFKTYNGIKIPNKSNVIWKLEEGDFKWLDLEIVDLEYNVVF</sequence>
<accession>N1WWK2</accession>
<dbReference type="Pfam" id="PF20181">
    <property type="entry name" value="DUF6544"/>
    <property type="match status" value="1"/>
</dbReference>
<feature type="transmembrane region" description="Helical" evidence="1">
    <location>
        <begin position="39"/>
        <end position="59"/>
    </location>
</feature>
<dbReference type="Proteomes" id="UP000012317">
    <property type="component" value="Unassembled WGS sequence"/>
</dbReference>
<evidence type="ECO:0000313" key="3">
    <source>
        <dbReference type="Proteomes" id="UP000012317"/>
    </source>
</evidence>
<keyword evidence="1" id="KW-0812">Transmembrane</keyword>
<dbReference type="AlphaFoldDB" id="N1WWK2"/>
<dbReference type="PATRIC" id="fig|1189619.4.peg.1352"/>
<dbReference type="EMBL" id="APLF01000005">
    <property type="protein sequence ID" value="EMY81484.1"/>
    <property type="molecule type" value="Genomic_DNA"/>
</dbReference>
<reference evidence="2 3" key="1">
    <citation type="journal article" date="2014" name="Genome Biol. Evol.">
        <title>Extensive gene acquisition in the extremely psychrophilic bacterial species Psychroflexus torquis and the link to sea-ice ecosystem specialism.</title>
        <authorList>
            <person name="Feng S."/>
            <person name="Powell S.M."/>
            <person name="Wilson R."/>
            <person name="Bowman J.P."/>
        </authorList>
    </citation>
    <scope>NUCLEOTIDE SEQUENCE [LARGE SCALE GENOMIC DNA]</scope>
    <source>
        <strain evidence="2 3">ACAM 44</strain>
    </source>
</reference>
<keyword evidence="1" id="KW-0472">Membrane</keyword>
<name>N1WWK2_9FLAO</name>
<proteinExistence type="predicted"/>
<gene>
    <name evidence="2" type="ORF">pgond44_06525</name>
</gene>
<evidence type="ECO:0000313" key="2">
    <source>
        <dbReference type="EMBL" id="EMY81484.1"/>
    </source>
</evidence>
<keyword evidence="1" id="KW-1133">Transmembrane helix</keyword>
<feature type="transmembrane region" description="Helical" evidence="1">
    <location>
        <begin position="64"/>
        <end position="83"/>
    </location>
</feature>
<organism evidence="2 3">
    <name type="scientific">Psychroflexus gondwanensis ACAM 44</name>
    <dbReference type="NCBI Taxonomy" id="1189619"/>
    <lineage>
        <taxon>Bacteria</taxon>
        <taxon>Pseudomonadati</taxon>
        <taxon>Bacteroidota</taxon>
        <taxon>Flavobacteriia</taxon>
        <taxon>Flavobacteriales</taxon>
        <taxon>Flavobacteriaceae</taxon>
        <taxon>Psychroflexus</taxon>
    </lineage>
</organism>
<evidence type="ECO:0000256" key="1">
    <source>
        <dbReference type="SAM" id="Phobius"/>
    </source>
</evidence>
<feature type="transmembrane region" description="Helical" evidence="1">
    <location>
        <begin position="89"/>
        <end position="108"/>
    </location>
</feature>
<keyword evidence="3" id="KW-1185">Reference proteome</keyword>